<feature type="signal peptide" evidence="1">
    <location>
        <begin position="1"/>
        <end position="26"/>
    </location>
</feature>
<dbReference type="AlphaFoldDB" id="A0A4Z1FPU7"/>
<keyword evidence="3" id="KW-1185">Reference proteome</keyword>
<evidence type="ECO:0000313" key="3">
    <source>
        <dbReference type="Proteomes" id="UP000297910"/>
    </source>
</evidence>
<organism evidence="2 3">
    <name type="scientific">Botrytis paeoniae</name>
    <dbReference type="NCBI Taxonomy" id="278948"/>
    <lineage>
        <taxon>Eukaryota</taxon>
        <taxon>Fungi</taxon>
        <taxon>Dikarya</taxon>
        <taxon>Ascomycota</taxon>
        <taxon>Pezizomycotina</taxon>
        <taxon>Leotiomycetes</taxon>
        <taxon>Helotiales</taxon>
        <taxon>Sclerotiniaceae</taxon>
        <taxon>Botrytis</taxon>
    </lineage>
</organism>
<dbReference type="EMBL" id="PQXI01000126">
    <property type="protein sequence ID" value="TGO23621.1"/>
    <property type="molecule type" value="Genomic_DNA"/>
</dbReference>
<gene>
    <name evidence="2" type="ORF">BPAE_0126g00040</name>
</gene>
<name>A0A4Z1FPU7_9HELO</name>
<proteinExistence type="predicted"/>
<evidence type="ECO:0000256" key="1">
    <source>
        <dbReference type="SAM" id="SignalP"/>
    </source>
</evidence>
<reference evidence="2 3" key="1">
    <citation type="submission" date="2017-12" db="EMBL/GenBank/DDBJ databases">
        <title>Comparative genomics of Botrytis spp.</title>
        <authorList>
            <person name="Valero-Jimenez C.A."/>
            <person name="Tapia P."/>
            <person name="Veloso J."/>
            <person name="Silva-Moreno E."/>
            <person name="Staats M."/>
            <person name="Valdes J.H."/>
            <person name="Van Kan J.A.L."/>
        </authorList>
    </citation>
    <scope>NUCLEOTIDE SEQUENCE [LARGE SCALE GENOMIC DNA]</scope>
    <source>
        <strain evidence="2 3">Bp0003</strain>
    </source>
</reference>
<dbReference type="Proteomes" id="UP000297910">
    <property type="component" value="Unassembled WGS sequence"/>
</dbReference>
<protein>
    <submittedName>
        <fullName evidence="2">Uncharacterized protein</fullName>
    </submittedName>
</protein>
<comment type="caution">
    <text evidence="2">The sequence shown here is derived from an EMBL/GenBank/DDBJ whole genome shotgun (WGS) entry which is preliminary data.</text>
</comment>
<evidence type="ECO:0000313" key="2">
    <source>
        <dbReference type="EMBL" id="TGO23621.1"/>
    </source>
</evidence>
<sequence>MLSPKFINFHLLLLSFFAFSISNSTALVSTRDTLEVYYPTDCYDTLTQSSYSEISYYSSLSTAQSHLPPDSFASINLYETVEWHDNSWTVTVPVDPFTITIEIGYDAPQASAGDIIGSAVSSDFVGVKNCYKQERVVLFKRNEWTECYAEYACGDL</sequence>
<accession>A0A4Z1FPU7</accession>
<feature type="chain" id="PRO_5021423030" evidence="1">
    <location>
        <begin position="27"/>
        <end position="156"/>
    </location>
</feature>
<keyword evidence="1" id="KW-0732">Signal</keyword>